<dbReference type="OrthoDB" id="6096583at2759"/>
<dbReference type="Proteomes" id="UP000683360">
    <property type="component" value="Unassembled WGS sequence"/>
</dbReference>
<evidence type="ECO:0000256" key="1">
    <source>
        <dbReference type="SAM" id="MobiDB-lite"/>
    </source>
</evidence>
<comment type="caution">
    <text evidence="2">The sequence shown here is derived from an EMBL/GenBank/DDBJ whole genome shotgun (WGS) entry which is preliminary data.</text>
</comment>
<feature type="compositionally biased region" description="Polar residues" evidence="1">
    <location>
        <begin position="89"/>
        <end position="98"/>
    </location>
</feature>
<evidence type="ECO:0000313" key="2">
    <source>
        <dbReference type="EMBL" id="CAG2255621.1"/>
    </source>
</evidence>
<dbReference type="EMBL" id="CAJPWZ010003279">
    <property type="protein sequence ID" value="CAG2255621.1"/>
    <property type="molecule type" value="Genomic_DNA"/>
</dbReference>
<feature type="compositionally biased region" description="Basic residues" evidence="1">
    <location>
        <begin position="116"/>
        <end position="131"/>
    </location>
</feature>
<feature type="region of interest" description="Disordered" evidence="1">
    <location>
        <begin position="84"/>
        <end position="131"/>
    </location>
</feature>
<gene>
    <name evidence="2" type="ORF">MEDL_67022</name>
</gene>
<reference evidence="2" key="1">
    <citation type="submission" date="2021-03" db="EMBL/GenBank/DDBJ databases">
        <authorList>
            <person name="Bekaert M."/>
        </authorList>
    </citation>
    <scope>NUCLEOTIDE SEQUENCE</scope>
</reference>
<keyword evidence="3" id="KW-1185">Reference proteome</keyword>
<evidence type="ECO:0000313" key="3">
    <source>
        <dbReference type="Proteomes" id="UP000683360"/>
    </source>
</evidence>
<accession>A0A8S3VCW3</accession>
<feature type="region of interest" description="Disordered" evidence="1">
    <location>
        <begin position="266"/>
        <end position="319"/>
    </location>
</feature>
<name>A0A8S3VCW3_MYTED</name>
<proteinExistence type="predicted"/>
<organism evidence="2 3">
    <name type="scientific">Mytilus edulis</name>
    <name type="common">Blue mussel</name>
    <dbReference type="NCBI Taxonomy" id="6550"/>
    <lineage>
        <taxon>Eukaryota</taxon>
        <taxon>Metazoa</taxon>
        <taxon>Spiralia</taxon>
        <taxon>Lophotrochozoa</taxon>
        <taxon>Mollusca</taxon>
        <taxon>Bivalvia</taxon>
        <taxon>Autobranchia</taxon>
        <taxon>Pteriomorphia</taxon>
        <taxon>Mytilida</taxon>
        <taxon>Mytiloidea</taxon>
        <taxon>Mytilidae</taxon>
        <taxon>Mytilinae</taxon>
        <taxon>Mytilus</taxon>
    </lineage>
</organism>
<feature type="compositionally biased region" description="Polar residues" evidence="1">
    <location>
        <begin position="288"/>
        <end position="305"/>
    </location>
</feature>
<sequence length="380" mass="43756">MAGKLGKSITDQNTLELWWNRLMEKCDYLEEEEVKYFYHCTTLKGMDSIQKEEKLNGGYTGLPARAPLASNGEVKGVWIAMSPKELPSRSPNGKQRVSLSDDRYDAPSDDEDNGKKKGKGKKKDKKKTRKLVKKNQKDCYLQHRQPEKQKFETPFLFFECAHFYGSTQYVRLILIRQDEELVDWCRETLKEINIRDNPFLGFKWGRIFTYTVSNRKHDVIVETLVVGNIHLDSMTEPPNWDTVGTVSRAGFDPRYQPENRKKVCGFQETHGALTREREEAESNPAGRITSNSNKARQTTSKQNLSVREEDRDTSQSAGRWVMWTESTPKTKGPTRKSITTNSILFMNDLVPELPKRVQSALYADNLFFGAHKNMQLKLNA</sequence>
<protein>
    <submittedName>
        <fullName evidence="2">Uncharacterized protein</fullName>
    </submittedName>
</protein>
<dbReference type="AlphaFoldDB" id="A0A8S3VCW3"/>